<keyword evidence="13" id="KW-0249">Electron transport</keyword>
<evidence type="ECO:0000259" key="15">
    <source>
        <dbReference type="PROSITE" id="PS50255"/>
    </source>
</evidence>
<proteinExistence type="inferred from homology"/>
<comment type="catalytic activity">
    <reaction evidence="13">
        <text>octadecanoyl-CoA + 2 Fe(II)-[cytochrome b5] + O2 + 2 H(+) = (9Z)-octadecenoyl-CoA + 2 Fe(III)-[cytochrome b5] + 2 H2O</text>
        <dbReference type="Rhea" id="RHEA:19721"/>
        <dbReference type="Rhea" id="RHEA-COMP:10438"/>
        <dbReference type="Rhea" id="RHEA-COMP:10439"/>
        <dbReference type="ChEBI" id="CHEBI:15377"/>
        <dbReference type="ChEBI" id="CHEBI:15378"/>
        <dbReference type="ChEBI" id="CHEBI:15379"/>
        <dbReference type="ChEBI" id="CHEBI:29033"/>
        <dbReference type="ChEBI" id="CHEBI:29034"/>
        <dbReference type="ChEBI" id="CHEBI:57387"/>
        <dbReference type="ChEBI" id="CHEBI:57394"/>
        <dbReference type="EC" id="1.14.19.1"/>
    </reaction>
</comment>
<evidence type="ECO:0000313" key="16">
    <source>
        <dbReference type="EMBL" id="KJA21785.1"/>
    </source>
</evidence>
<evidence type="ECO:0000256" key="4">
    <source>
        <dbReference type="ARBA" id="ARBA00022692"/>
    </source>
</evidence>
<feature type="transmembrane region" description="Helical" evidence="14">
    <location>
        <begin position="43"/>
        <end position="61"/>
    </location>
</feature>
<gene>
    <name evidence="16" type="ORF">HYPSUDRAFT_1085989</name>
</gene>
<dbReference type="PANTHER" id="PTHR11351">
    <property type="entry name" value="ACYL-COA DESATURASE"/>
    <property type="match status" value="1"/>
</dbReference>
<dbReference type="InterPro" id="IPR001522">
    <property type="entry name" value="FADS-1_CS"/>
</dbReference>
<dbReference type="Gene3D" id="3.10.120.10">
    <property type="entry name" value="Cytochrome b5-like heme/steroid binding domain"/>
    <property type="match status" value="1"/>
</dbReference>
<reference evidence="17" key="1">
    <citation type="submission" date="2014-04" db="EMBL/GenBank/DDBJ databases">
        <title>Evolutionary Origins and Diversification of the Mycorrhizal Mutualists.</title>
        <authorList>
            <consortium name="DOE Joint Genome Institute"/>
            <consortium name="Mycorrhizal Genomics Consortium"/>
            <person name="Kohler A."/>
            <person name="Kuo A."/>
            <person name="Nagy L.G."/>
            <person name="Floudas D."/>
            <person name="Copeland A."/>
            <person name="Barry K.W."/>
            <person name="Cichocki N."/>
            <person name="Veneault-Fourrey C."/>
            <person name="LaButti K."/>
            <person name="Lindquist E.A."/>
            <person name="Lipzen A."/>
            <person name="Lundell T."/>
            <person name="Morin E."/>
            <person name="Murat C."/>
            <person name="Riley R."/>
            <person name="Ohm R."/>
            <person name="Sun H."/>
            <person name="Tunlid A."/>
            <person name="Henrissat B."/>
            <person name="Grigoriev I.V."/>
            <person name="Hibbett D.S."/>
            <person name="Martin F."/>
        </authorList>
    </citation>
    <scope>NUCLEOTIDE SEQUENCE [LARGE SCALE GENOMIC DNA]</scope>
    <source>
        <strain evidence="17">FD-334 SS-4</strain>
    </source>
</reference>
<keyword evidence="8 13" id="KW-0560">Oxidoreductase</keyword>
<comment type="cofactor">
    <cofactor evidence="13">
        <name>Fe(2+)</name>
        <dbReference type="ChEBI" id="CHEBI:29033"/>
    </cofactor>
    <text evidence="13">Expected to bind 2 Fe(2+) ions per subunit.</text>
</comment>
<evidence type="ECO:0000256" key="1">
    <source>
        <dbReference type="ARBA" id="ARBA00004141"/>
    </source>
</evidence>
<accession>A0A0D2PPH8</accession>
<dbReference type="InterPro" id="IPR036400">
    <property type="entry name" value="Cyt_B5-like_heme/steroid_sf"/>
</dbReference>
<keyword evidence="11 14" id="KW-0472">Membrane</keyword>
<name>A0A0D2PPH8_HYPSF</name>
<dbReference type="PANTHER" id="PTHR11351:SF31">
    <property type="entry name" value="DESATURASE 1, ISOFORM A-RELATED"/>
    <property type="match status" value="1"/>
</dbReference>
<dbReference type="GO" id="GO:0004768">
    <property type="term" value="F:stearoyl-CoA 9-desaturase activity"/>
    <property type="evidence" value="ECO:0007669"/>
    <property type="project" value="UniProtKB-UniRule"/>
</dbReference>
<keyword evidence="17" id="KW-1185">Reference proteome</keyword>
<keyword evidence="7 14" id="KW-1133">Transmembrane helix</keyword>
<keyword evidence="13" id="KW-0349">Heme</keyword>
<dbReference type="EC" id="1.14.19.1" evidence="13"/>
<dbReference type="OMA" id="VIDWTEY"/>
<keyword evidence="3 13" id="KW-0444">Lipid biosynthesis</keyword>
<comment type="subcellular location">
    <subcellularLocation>
        <location evidence="1">Membrane</location>
        <topology evidence="1">Multi-pass membrane protein</topology>
    </subcellularLocation>
</comment>
<evidence type="ECO:0000256" key="6">
    <source>
        <dbReference type="ARBA" id="ARBA00022832"/>
    </source>
</evidence>
<keyword evidence="5 13" id="KW-0479">Metal-binding</keyword>
<dbReference type="Pfam" id="PF00173">
    <property type="entry name" value="Cyt-b5"/>
    <property type="match status" value="1"/>
</dbReference>
<evidence type="ECO:0000256" key="9">
    <source>
        <dbReference type="ARBA" id="ARBA00023004"/>
    </source>
</evidence>
<feature type="transmembrane region" description="Helical" evidence="14">
    <location>
        <begin position="73"/>
        <end position="93"/>
    </location>
</feature>
<dbReference type="InterPro" id="IPR015876">
    <property type="entry name" value="Acyl-CoA_DS"/>
</dbReference>
<dbReference type="OrthoDB" id="10260134at2759"/>
<dbReference type="InterPro" id="IPR005804">
    <property type="entry name" value="FA_desaturase_dom"/>
</dbReference>
<dbReference type="PROSITE" id="PS50255">
    <property type="entry name" value="CYTOCHROME_B5_2"/>
    <property type="match status" value="1"/>
</dbReference>
<dbReference type="EMBL" id="KN817555">
    <property type="protein sequence ID" value="KJA21785.1"/>
    <property type="molecule type" value="Genomic_DNA"/>
</dbReference>
<comment type="similarity">
    <text evidence="2 13">Belongs to the fatty acid desaturase type 1 family.</text>
</comment>
<dbReference type="CDD" id="cd03505">
    <property type="entry name" value="Delta9-FADS-like"/>
    <property type="match status" value="1"/>
</dbReference>
<evidence type="ECO:0000256" key="11">
    <source>
        <dbReference type="ARBA" id="ARBA00023136"/>
    </source>
</evidence>
<evidence type="ECO:0000256" key="10">
    <source>
        <dbReference type="ARBA" id="ARBA00023098"/>
    </source>
</evidence>
<evidence type="ECO:0000313" key="17">
    <source>
        <dbReference type="Proteomes" id="UP000054270"/>
    </source>
</evidence>
<keyword evidence="6 13" id="KW-0276">Fatty acid metabolism</keyword>
<keyword evidence="10 13" id="KW-0443">Lipid metabolism</keyword>
<dbReference type="PIRSF" id="PIRSF000345">
    <property type="entry name" value="OLE1"/>
    <property type="match status" value="1"/>
</dbReference>
<comment type="function">
    <text evidence="13">Stearoyl-CoA desaturase that utilizes O(2) and electrons from reduced cytochrome b5 to introduce the first double bond into saturated fatty acyl-CoA substrates.</text>
</comment>
<protein>
    <recommendedName>
        <fullName evidence="13">Acyl-CoA desaturase</fullName>
        <ecNumber evidence="13">1.14.19.1</ecNumber>
    </recommendedName>
</protein>
<dbReference type="GO" id="GO:0005506">
    <property type="term" value="F:iron ion binding"/>
    <property type="evidence" value="ECO:0007669"/>
    <property type="project" value="TreeGrafter"/>
</dbReference>
<dbReference type="SUPFAM" id="SSF55856">
    <property type="entry name" value="Cytochrome b5-like heme/steroid binding domain"/>
    <property type="match status" value="1"/>
</dbReference>
<evidence type="ECO:0000256" key="14">
    <source>
        <dbReference type="SAM" id="Phobius"/>
    </source>
</evidence>
<keyword evidence="12 13" id="KW-0275">Fatty acid biosynthesis</keyword>
<dbReference type="PRINTS" id="PR00075">
    <property type="entry name" value="FACDDSATRASE"/>
</dbReference>
<feature type="transmembrane region" description="Helical" evidence="14">
    <location>
        <begin position="17"/>
        <end position="36"/>
    </location>
</feature>
<evidence type="ECO:0000256" key="13">
    <source>
        <dbReference type="PIRNR" id="PIRNR000345"/>
    </source>
</evidence>
<dbReference type="Pfam" id="PF00487">
    <property type="entry name" value="FA_desaturase"/>
    <property type="match status" value="1"/>
</dbReference>
<organism evidence="16 17">
    <name type="scientific">Hypholoma sublateritium (strain FD-334 SS-4)</name>
    <dbReference type="NCBI Taxonomy" id="945553"/>
    <lineage>
        <taxon>Eukaryota</taxon>
        <taxon>Fungi</taxon>
        <taxon>Dikarya</taxon>
        <taxon>Basidiomycota</taxon>
        <taxon>Agaricomycotina</taxon>
        <taxon>Agaricomycetes</taxon>
        <taxon>Agaricomycetidae</taxon>
        <taxon>Agaricales</taxon>
        <taxon>Agaricineae</taxon>
        <taxon>Strophariaceae</taxon>
        <taxon>Hypholoma</taxon>
    </lineage>
</organism>
<evidence type="ECO:0000256" key="12">
    <source>
        <dbReference type="ARBA" id="ARBA00023160"/>
    </source>
</evidence>
<keyword evidence="13" id="KW-0813">Transport</keyword>
<dbReference type="AlphaFoldDB" id="A0A0D2PPH8"/>
<keyword evidence="4 14" id="KW-0812">Transmembrane</keyword>
<keyword evidence="9 13" id="KW-0408">Iron</keyword>
<dbReference type="GO" id="GO:0005789">
    <property type="term" value="C:endoplasmic reticulum membrane"/>
    <property type="evidence" value="ECO:0007669"/>
    <property type="project" value="TreeGrafter"/>
</dbReference>
<dbReference type="InterPro" id="IPR009160">
    <property type="entry name" value="Acyl-CoA_deSatase_haem/ster-bd"/>
</dbReference>
<dbReference type="GO" id="GO:0006636">
    <property type="term" value="P:unsaturated fatty acid biosynthetic process"/>
    <property type="evidence" value="ECO:0007669"/>
    <property type="project" value="UniProtKB-UniRule"/>
</dbReference>
<dbReference type="STRING" id="945553.A0A0D2PPH8"/>
<dbReference type="InterPro" id="IPR001199">
    <property type="entry name" value="Cyt_B5-like_heme/steroid-bd"/>
</dbReference>
<feature type="domain" description="Cytochrome b5 heme-binding" evidence="15">
    <location>
        <begin position="324"/>
        <end position="383"/>
    </location>
</feature>
<feature type="transmembrane region" description="Helical" evidence="14">
    <location>
        <begin position="153"/>
        <end position="173"/>
    </location>
</feature>
<sequence>MGASLASNFPPTKGIRWFNLLVLITAPLVACYGFWATSLQWNTGIFSVMYYIFSMLGYHRLWSHRSYNASFPLQIFLLAGGTSAVQGSCYWWARAHRSHHRHTDTDLDPYNANRGLLWTHIGWMIFRSGLRSGPADVSDLRQDPLLQWQHRHYFLLLVIFGCLLPSVIPGLLFNDWIGGICFAGALRLTIAHHSTFCINSIAHWLGDAPYDDAQTPRDHLLSAILTMGEGYHNFHHQFPMDYRNAVRWYQYDPTKWFIALCARARLANHLRVFPRNEIAKGHLAMELKRLKATQDTLAWPPPRAALPVVSWATFQTEARTRPLVLIAGYIHDVSTFVDQHPGGKHYLIGNAGREATASFFGGVYAHSNAAHNLLSMLRVGILDGGVENVTDTSKPVQKLYVAEESLY</sequence>
<evidence type="ECO:0000256" key="2">
    <source>
        <dbReference type="ARBA" id="ARBA00009295"/>
    </source>
</evidence>
<dbReference type="Proteomes" id="UP000054270">
    <property type="component" value="Unassembled WGS sequence"/>
</dbReference>
<evidence type="ECO:0000256" key="8">
    <source>
        <dbReference type="ARBA" id="ARBA00023002"/>
    </source>
</evidence>
<dbReference type="PROSITE" id="PS00476">
    <property type="entry name" value="FATTY_ACID_DESATUR_1"/>
    <property type="match status" value="1"/>
</dbReference>
<evidence type="ECO:0000256" key="7">
    <source>
        <dbReference type="ARBA" id="ARBA00022989"/>
    </source>
</evidence>
<evidence type="ECO:0000256" key="3">
    <source>
        <dbReference type="ARBA" id="ARBA00022516"/>
    </source>
</evidence>
<dbReference type="SMART" id="SM01117">
    <property type="entry name" value="Cyt-b5"/>
    <property type="match status" value="1"/>
</dbReference>
<evidence type="ECO:0000256" key="5">
    <source>
        <dbReference type="ARBA" id="ARBA00022723"/>
    </source>
</evidence>